<dbReference type="AlphaFoldDB" id="A0AAE1XMS0"/>
<sequence>SATRELINVHKAGTGSSIRTRRQLPMPFQLDIRIAERTACGMDFMRDVSELDCKIESRKNAYINLFQDIWNSMIKTLPGSLRSGEGMLVRKLFSKQRKKGLWFKAL</sequence>
<feature type="non-terminal residue" evidence="1">
    <location>
        <position position="1"/>
    </location>
</feature>
<evidence type="ECO:0000313" key="1">
    <source>
        <dbReference type="EMBL" id="KAK4414731.1"/>
    </source>
</evidence>
<reference evidence="1" key="2">
    <citation type="journal article" date="2024" name="Plant">
        <title>Genomic evolution and insights into agronomic trait innovations of Sesamum species.</title>
        <authorList>
            <person name="Miao H."/>
            <person name="Wang L."/>
            <person name="Qu L."/>
            <person name="Liu H."/>
            <person name="Sun Y."/>
            <person name="Le M."/>
            <person name="Wang Q."/>
            <person name="Wei S."/>
            <person name="Zheng Y."/>
            <person name="Lin W."/>
            <person name="Duan Y."/>
            <person name="Cao H."/>
            <person name="Xiong S."/>
            <person name="Wang X."/>
            <person name="Wei L."/>
            <person name="Li C."/>
            <person name="Ma Q."/>
            <person name="Ju M."/>
            <person name="Zhao R."/>
            <person name="Li G."/>
            <person name="Mu C."/>
            <person name="Tian Q."/>
            <person name="Mei H."/>
            <person name="Zhang T."/>
            <person name="Gao T."/>
            <person name="Zhang H."/>
        </authorList>
    </citation>
    <scope>NUCLEOTIDE SEQUENCE</scope>
    <source>
        <strain evidence="1">3651</strain>
    </source>
</reference>
<keyword evidence="2" id="KW-1185">Reference proteome</keyword>
<proteinExistence type="predicted"/>
<name>A0AAE1XMS0_9LAMI</name>
<accession>A0AAE1XMS0</accession>
<reference evidence="1" key="1">
    <citation type="submission" date="2020-06" db="EMBL/GenBank/DDBJ databases">
        <authorList>
            <person name="Li T."/>
            <person name="Hu X."/>
            <person name="Zhang T."/>
            <person name="Song X."/>
            <person name="Zhang H."/>
            <person name="Dai N."/>
            <person name="Sheng W."/>
            <person name="Hou X."/>
            <person name="Wei L."/>
        </authorList>
    </citation>
    <scope>NUCLEOTIDE SEQUENCE</scope>
    <source>
        <strain evidence="1">3651</strain>
        <tissue evidence="1">Leaf</tissue>
    </source>
</reference>
<dbReference type="Proteomes" id="UP001293254">
    <property type="component" value="Unassembled WGS sequence"/>
</dbReference>
<dbReference type="EMBL" id="JACGWO010000011">
    <property type="protein sequence ID" value="KAK4414731.1"/>
    <property type="molecule type" value="Genomic_DNA"/>
</dbReference>
<gene>
    <name evidence="1" type="ORF">Salat_2580000</name>
</gene>
<protein>
    <submittedName>
        <fullName evidence="1">Uncharacterized protein</fullName>
    </submittedName>
</protein>
<organism evidence="1 2">
    <name type="scientific">Sesamum alatum</name>
    <dbReference type="NCBI Taxonomy" id="300844"/>
    <lineage>
        <taxon>Eukaryota</taxon>
        <taxon>Viridiplantae</taxon>
        <taxon>Streptophyta</taxon>
        <taxon>Embryophyta</taxon>
        <taxon>Tracheophyta</taxon>
        <taxon>Spermatophyta</taxon>
        <taxon>Magnoliopsida</taxon>
        <taxon>eudicotyledons</taxon>
        <taxon>Gunneridae</taxon>
        <taxon>Pentapetalae</taxon>
        <taxon>asterids</taxon>
        <taxon>lamiids</taxon>
        <taxon>Lamiales</taxon>
        <taxon>Pedaliaceae</taxon>
        <taxon>Sesamum</taxon>
    </lineage>
</organism>
<evidence type="ECO:0000313" key="2">
    <source>
        <dbReference type="Proteomes" id="UP001293254"/>
    </source>
</evidence>
<comment type="caution">
    <text evidence="1">The sequence shown here is derived from an EMBL/GenBank/DDBJ whole genome shotgun (WGS) entry which is preliminary data.</text>
</comment>